<evidence type="ECO:0000313" key="2">
    <source>
        <dbReference type="Proteomes" id="UP001177023"/>
    </source>
</evidence>
<protein>
    <submittedName>
        <fullName evidence="1">Uncharacterized protein</fullName>
    </submittedName>
</protein>
<gene>
    <name evidence="1" type="ORF">MSPICULIGERA_LOCUS5639</name>
</gene>
<accession>A0AA36CE15</accession>
<dbReference type="PRINTS" id="PR00019">
    <property type="entry name" value="LEURICHRPT"/>
</dbReference>
<dbReference type="Proteomes" id="UP001177023">
    <property type="component" value="Unassembled WGS sequence"/>
</dbReference>
<feature type="non-terminal residue" evidence="1">
    <location>
        <position position="1"/>
    </location>
</feature>
<comment type="caution">
    <text evidence="1">The sequence shown here is derived from an EMBL/GenBank/DDBJ whole genome shotgun (WGS) entry which is preliminary data.</text>
</comment>
<evidence type="ECO:0000313" key="1">
    <source>
        <dbReference type="EMBL" id="CAJ0567072.1"/>
    </source>
</evidence>
<reference evidence="1" key="1">
    <citation type="submission" date="2023-06" db="EMBL/GenBank/DDBJ databases">
        <authorList>
            <person name="Delattre M."/>
        </authorList>
    </citation>
    <scope>NUCLEOTIDE SEQUENCE</scope>
    <source>
        <strain evidence="1">AF72</strain>
    </source>
</reference>
<keyword evidence="2" id="KW-1185">Reference proteome</keyword>
<dbReference type="InterPro" id="IPR001611">
    <property type="entry name" value="Leu-rich_rpt"/>
</dbReference>
<dbReference type="SUPFAM" id="SSF52058">
    <property type="entry name" value="L domain-like"/>
    <property type="match status" value="1"/>
</dbReference>
<name>A0AA36CE15_9BILA</name>
<dbReference type="AlphaFoldDB" id="A0AA36CE15"/>
<organism evidence="1 2">
    <name type="scientific">Mesorhabditis spiculigera</name>
    <dbReference type="NCBI Taxonomy" id="96644"/>
    <lineage>
        <taxon>Eukaryota</taxon>
        <taxon>Metazoa</taxon>
        <taxon>Ecdysozoa</taxon>
        <taxon>Nematoda</taxon>
        <taxon>Chromadorea</taxon>
        <taxon>Rhabditida</taxon>
        <taxon>Rhabditina</taxon>
        <taxon>Rhabditomorpha</taxon>
        <taxon>Rhabditoidea</taxon>
        <taxon>Rhabditidae</taxon>
        <taxon>Mesorhabditinae</taxon>
        <taxon>Mesorhabditis</taxon>
    </lineage>
</organism>
<dbReference type="Gene3D" id="3.80.10.10">
    <property type="entry name" value="Ribonuclease Inhibitor"/>
    <property type="match status" value="1"/>
</dbReference>
<dbReference type="Pfam" id="PF13855">
    <property type="entry name" value="LRR_8"/>
    <property type="match status" value="1"/>
</dbReference>
<proteinExistence type="predicted"/>
<dbReference type="InterPro" id="IPR032675">
    <property type="entry name" value="LRR_dom_sf"/>
</dbReference>
<dbReference type="EMBL" id="CATQJA010001402">
    <property type="protein sequence ID" value="CAJ0567072.1"/>
    <property type="molecule type" value="Genomic_DNA"/>
</dbReference>
<sequence length="54" mass="6366">MPALTSRLAKLKFLELKHNKLEEVDDQLMEMLPEVESMDLSHNRLQSLHSLMFK</sequence>